<evidence type="ECO:0000313" key="4">
    <source>
        <dbReference type="Proteomes" id="UP000796880"/>
    </source>
</evidence>
<evidence type="ECO:0000256" key="1">
    <source>
        <dbReference type="ARBA" id="ARBA00023027"/>
    </source>
</evidence>
<organism evidence="3 4">
    <name type="scientific">Rhamnella rubrinervis</name>
    <dbReference type="NCBI Taxonomy" id="2594499"/>
    <lineage>
        <taxon>Eukaryota</taxon>
        <taxon>Viridiplantae</taxon>
        <taxon>Streptophyta</taxon>
        <taxon>Embryophyta</taxon>
        <taxon>Tracheophyta</taxon>
        <taxon>Spermatophyta</taxon>
        <taxon>Magnoliopsida</taxon>
        <taxon>eudicotyledons</taxon>
        <taxon>Gunneridae</taxon>
        <taxon>Pentapetalae</taxon>
        <taxon>rosids</taxon>
        <taxon>fabids</taxon>
        <taxon>Rosales</taxon>
        <taxon>Rhamnaceae</taxon>
        <taxon>rhamnoid group</taxon>
        <taxon>Rhamneae</taxon>
        <taxon>Rhamnella</taxon>
    </lineage>
</organism>
<name>A0A8K0MGW0_9ROSA</name>
<dbReference type="Pfam" id="PF01582">
    <property type="entry name" value="TIR"/>
    <property type="match status" value="1"/>
</dbReference>
<keyword evidence="4" id="KW-1185">Reference proteome</keyword>
<dbReference type="OrthoDB" id="1081807at2759"/>
<evidence type="ECO:0000259" key="2">
    <source>
        <dbReference type="PROSITE" id="PS50104"/>
    </source>
</evidence>
<dbReference type="SUPFAM" id="SSF52200">
    <property type="entry name" value="Toll/Interleukin receptor TIR domain"/>
    <property type="match status" value="1"/>
</dbReference>
<sequence>MSSPNSNSNPHKAAAYDLFLSFRGEDTRSGFTSHLHDNLIREGYKTFYDDESLKKGKAISEGLLKAIEGSRSSVVVLSENYAFSGWCLTELAKIVECMEAKGLIVLPIFYHVNPSHVRKQAGSYEKAFKKHENNYNLRYETLDGWRDALKRVGNLAGWTLKQTDSEAKFIKDFITDLSNILQVQKETQNIEQEPSDPIIGLDIVIPGRTIPAWFTNTSYWSSISLYTLYGIRVRSIFKYGDWLGLFLCVCFGGNTSSSSYQIYCEMKYLNNIWEVGKVRCPGNNIREGSKQYVWLFYLPSQKFPKEWLNDNTNSLQFSFRAETKNQDLCCGPCGFRWVYTDDIQELNQIITTYRSSSESPTAYKYEAAGPSNQFSHRNYDSPLTSFRLRSSNSYWG</sequence>
<comment type="caution">
    <text evidence="3">The sequence shown here is derived from an EMBL/GenBank/DDBJ whole genome shotgun (WGS) entry which is preliminary data.</text>
</comment>
<feature type="domain" description="TIR" evidence="2">
    <location>
        <begin position="14"/>
        <end position="181"/>
    </location>
</feature>
<keyword evidence="1" id="KW-0520">NAD</keyword>
<evidence type="ECO:0000313" key="3">
    <source>
        <dbReference type="EMBL" id="KAF3445265.1"/>
    </source>
</evidence>
<dbReference type="PANTHER" id="PTHR32009:SF153">
    <property type="entry name" value="TMV RESISTANCE PROTEIN N-LIKE"/>
    <property type="match status" value="1"/>
</dbReference>
<dbReference type="GO" id="GO:0007165">
    <property type="term" value="P:signal transduction"/>
    <property type="evidence" value="ECO:0007669"/>
    <property type="project" value="InterPro"/>
</dbReference>
<reference evidence="3" key="1">
    <citation type="submission" date="2020-03" db="EMBL/GenBank/DDBJ databases">
        <title>A high-quality chromosome-level genome assembly of a woody plant with both climbing and erect habits, Rhamnella rubrinervis.</title>
        <authorList>
            <person name="Lu Z."/>
            <person name="Yang Y."/>
            <person name="Zhu X."/>
            <person name="Sun Y."/>
        </authorList>
    </citation>
    <scope>NUCLEOTIDE SEQUENCE</scope>
    <source>
        <strain evidence="3">BYM</strain>
        <tissue evidence="3">Leaf</tissue>
    </source>
</reference>
<proteinExistence type="predicted"/>
<dbReference type="InterPro" id="IPR035897">
    <property type="entry name" value="Toll_tir_struct_dom_sf"/>
</dbReference>
<dbReference type="FunFam" id="3.40.50.10140:FF:000007">
    <property type="entry name" value="Disease resistance protein (TIR-NBS-LRR class)"/>
    <property type="match status" value="1"/>
</dbReference>
<dbReference type="SMART" id="SM00255">
    <property type="entry name" value="TIR"/>
    <property type="match status" value="1"/>
</dbReference>
<dbReference type="Gene3D" id="3.40.50.10140">
    <property type="entry name" value="Toll/interleukin-1 receptor homology (TIR) domain"/>
    <property type="match status" value="1"/>
</dbReference>
<accession>A0A8K0MGW0</accession>
<dbReference type="AlphaFoldDB" id="A0A8K0MGW0"/>
<protein>
    <recommendedName>
        <fullName evidence="2">TIR domain-containing protein</fullName>
    </recommendedName>
</protein>
<dbReference type="PANTHER" id="PTHR32009">
    <property type="entry name" value="TMV RESISTANCE PROTEIN N-LIKE"/>
    <property type="match status" value="1"/>
</dbReference>
<dbReference type="PROSITE" id="PS50104">
    <property type="entry name" value="TIR"/>
    <property type="match status" value="1"/>
</dbReference>
<gene>
    <name evidence="3" type="ORF">FNV43_RR14959</name>
</gene>
<dbReference type="InterPro" id="IPR000157">
    <property type="entry name" value="TIR_dom"/>
</dbReference>
<dbReference type="EMBL" id="VOIH02000006">
    <property type="protein sequence ID" value="KAF3445265.1"/>
    <property type="molecule type" value="Genomic_DNA"/>
</dbReference>
<dbReference type="Proteomes" id="UP000796880">
    <property type="component" value="Unassembled WGS sequence"/>
</dbReference>